<comment type="caution">
    <text evidence="2">The sequence shown here is derived from an EMBL/GenBank/DDBJ whole genome shotgun (WGS) entry which is preliminary data.</text>
</comment>
<dbReference type="GO" id="GO:0005634">
    <property type="term" value="C:nucleus"/>
    <property type="evidence" value="ECO:0007669"/>
    <property type="project" value="TreeGrafter"/>
</dbReference>
<name>A0AAN7U2S4_9MYCE</name>
<organism evidence="2 3">
    <name type="scientific">Dictyostelium firmibasis</name>
    <dbReference type="NCBI Taxonomy" id="79012"/>
    <lineage>
        <taxon>Eukaryota</taxon>
        <taxon>Amoebozoa</taxon>
        <taxon>Evosea</taxon>
        <taxon>Eumycetozoa</taxon>
        <taxon>Dictyostelia</taxon>
        <taxon>Dictyosteliales</taxon>
        <taxon>Dictyosteliaceae</taxon>
        <taxon>Dictyostelium</taxon>
    </lineage>
</organism>
<gene>
    <name evidence="2" type="ORF">RB653_006467</name>
</gene>
<evidence type="ECO:0000313" key="3">
    <source>
        <dbReference type="Proteomes" id="UP001344447"/>
    </source>
</evidence>
<dbReference type="Proteomes" id="UP001344447">
    <property type="component" value="Unassembled WGS sequence"/>
</dbReference>
<keyword evidence="3" id="KW-1185">Reference proteome</keyword>
<evidence type="ECO:0000256" key="1">
    <source>
        <dbReference type="ARBA" id="ARBA00034127"/>
    </source>
</evidence>
<dbReference type="Pfam" id="PF11176">
    <property type="entry name" value="Tma16"/>
    <property type="match status" value="1"/>
</dbReference>
<dbReference type="EMBL" id="JAVFKY010000001">
    <property type="protein sequence ID" value="KAK5584849.1"/>
    <property type="molecule type" value="Genomic_DNA"/>
</dbReference>
<dbReference type="PANTHER" id="PTHR13349">
    <property type="entry name" value="TRANSLATION MACHINERY-ASSOCIATED PROTEIN 16"/>
    <property type="match status" value="1"/>
</dbReference>
<dbReference type="PANTHER" id="PTHR13349:SF2">
    <property type="entry name" value="TRANSLATION MACHINERY-ASSOCIATED PROTEIN 16"/>
    <property type="match status" value="1"/>
</dbReference>
<dbReference type="InterPro" id="IPR021346">
    <property type="entry name" value="Tma16"/>
</dbReference>
<dbReference type="Gene3D" id="1.20.1440.170">
    <property type="entry name" value="Translation machinery-associated protein 16-like"/>
    <property type="match status" value="1"/>
</dbReference>
<comment type="similarity">
    <text evidence="1">Belongs to the TMA16 family.</text>
</comment>
<sequence>MNKKEKKKAPAKVTKVLHPLSRKAKKLTLEGIRDIKKEKNATIRKKEQKPIKQLLDHLQEIIKKENKKTFTEYEISEIIDQYLLNKAPEEESKQITSRTNKSEYSKTLYNDEIKDFKTNGYALPDLTNSNYVKFLINWDGDMKYITQQTLPLKRFKYIEPKNEMETESESK</sequence>
<evidence type="ECO:0008006" key="4">
    <source>
        <dbReference type="Google" id="ProtNLM"/>
    </source>
</evidence>
<reference evidence="2 3" key="1">
    <citation type="submission" date="2023-11" db="EMBL/GenBank/DDBJ databases">
        <title>Dfirmibasis_genome.</title>
        <authorList>
            <person name="Edelbroek B."/>
            <person name="Kjellin J."/>
            <person name="Jerlstrom-Hultqvist J."/>
            <person name="Soderbom F."/>
        </authorList>
    </citation>
    <scope>NUCLEOTIDE SEQUENCE [LARGE SCALE GENOMIC DNA]</scope>
    <source>
        <strain evidence="2 3">TNS-C-14</strain>
    </source>
</reference>
<protein>
    <recommendedName>
        <fullName evidence="4">Translation machinery-associated protein 16</fullName>
    </recommendedName>
</protein>
<proteinExistence type="inferred from homology"/>
<dbReference type="AlphaFoldDB" id="A0AAN7U2S4"/>
<evidence type="ECO:0000313" key="2">
    <source>
        <dbReference type="EMBL" id="KAK5584849.1"/>
    </source>
</evidence>
<accession>A0AAN7U2S4</accession>
<dbReference type="InterPro" id="IPR038356">
    <property type="entry name" value="Tma16_sf"/>
</dbReference>